<dbReference type="EMBL" id="JAWLUM010000001">
    <property type="protein sequence ID" value="MDV7133472.1"/>
    <property type="molecule type" value="Genomic_DNA"/>
</dbReference>
<dbReference type="RefSeq" id="WP_317712590.1">
    <property type="nucleotide sequence ID" value="NZ_JAWLUM010000001.1"/>
</dbReference>
<dbReference type="InterPro" id="IPR011008">
    <property type="entry name" value="Dimeric_a/b-barrel"/>
</dbReference>
<dbReference type="Pfam" id="PF07045">
    <property type="entry name" value="DUF1330"/>
    <property type="match status" value="1"/>
</dbReference>
<comment type="caution">
    <text evidence="2">The sequence shown here is derived from an EMBL/GenBank/DDBJ whole genome shotgun (WGS) entry which is preliminary data.</text>
</comment>
<reference evidence="2 3" key="1">
    <citation type="submission" date="2023-10" db="EMBL/GenBank/DDBJ databases">
        <title>Development of a sustainable strategy for remediation of hydrocarbon-contaminated territories based on the waste exchange concept.</title>
        <authorList>
            <person name="Krivoruchko A."/>
        </authorList>
    </citation>
    <scope>NUCLEOTIDE SEQUENCE [LARGE SCALE GENOMIC DNA]</scope>
    <source>
        <strain evidence="2 3">IEGM 1236</strain>
    </source>
</reference>
<evidence type="ECO:0000259" key="1">
    <source>
        <dbReference type="Pfam" id="PF07045"/>
    </source>
</evidence>
<evidence type="ECO:0000313" key="3">
    <source>
        <dbReference type="Proteomes" id="UP001185792"/>
    </source>
</evidence>
<evidence type="ECO:0000313" key="2">
    <source>
        <dbReference type="EMBL" id="MDV7133472.1"/>
    </source>
</evidence>
<gene>
    <name evidence="2" type="ORF">R4198_07155</name>
</gene>
<accession>A0ABU4EQD7</accession>
<dbReference type="Proteomes" id="UP001185792">
    <property type="component" value="Unassembled WGS sequence"/>
</dbReference>
<keyword evidence="3" id="KW-1185">Reference proteome</keyword>
<dbReference type="PANTHER" id="PTHR41521:SF4">
    <property type="entry name" value="BLR0684 PROTEIN"/>
    <property type="match status" value="1"/>
</dbReference>
<proteinExistence type="predicted"/>
<dbReference type="InterPro" id="IPR010753">
    <property type="entry name" value="DUF1330"/>
</dbReference>
<organism evidence="2 3">
    <name type="scientific">Williamsia marianensis</name>
    <dbReference type="NCBI Taxonomy" id="85044"/>
    <lineage>
        <taxon>Bacteria</taxon>
        <taxon>Bacillati</taxon>
        <taxon>Actinomycetota</taxon>
        <taxon>Actinomycetes</taxon>
        <taxon>Mycobacteriales</taxon>
        <taxon>Nocardiaceae</taxon>
        <taxon>Williamsia</taxon>
    </lineage>
</organism>
<dbReference type="Gene3D" id="3.30.70.100">
    <property type="match status" value="1"/>
</dbReference>
<dbReference type="SUPFAM" id="SSF54909">
    <property type="entry name" value="Dimeric alpha+beta barrel"/>
    <property type="match status" value="1"/>
</dbReference>
<protein>
    <submittedName>
        <fullName evidence="2">DUF1330 domain-containing protein</fullName>
    </submittedName>
</protein>
<name>A0ABU4EQD7_WILMA</name>
<feature type="domain" description="DUF1330" evidence="1">
    <location>
        <begin position="3"/>
        <end position="96"/>
    </location>
</feature>
<dbReference type="PANTHER" id="PTHR41521">
    <property type="match status" value="1"/>
</dbReference>
<sequence length="102" mass="10662">MPKGYVIFTEKVRDPEALAAYSAAAVPSVITAGGTAIIAGPPHLVAEGDWHGDITVVLEFESVAAANAWYTGPDYQAVIGQRHQAATSNVVILEGFTPPNLT</sequence>